<dbReference type="HOGENOM" id="CLU_086414_0_0_1"/>
<dbReference type="EMBL" id="KN846954">
    <property type="protein sequence ID" value="KIV78263.1"/>
    <property type="molecule type" value="Genomic_DNA"/>
</dbReference>
<reference evidence="1 2" key="1">
    <citation type="submission" date="2015-01" db="EMBL/GenBank/DDBJ databases">
        <title>The Genome Sequence of Exophiala sideris CBS121828.</title>
        <authorList>
            <consortium name="The Broad Institute Genomics Platform"/>
            <person name="Cuomo C."/>
            <person name="de Hoog S."/>
            <person name="Gorbushina A."/>
            <person name="Stielow B."/>
            <person name="Teixiera M."/>
            <person name="Abouelleil A."/>
            <person name="Chapman S.B."/>
            <person name="Priest M."/>
            <person name="Young S.K."/>
            <person name="Wortman J."/>
            <person name="Nusbaum C."/>
            <person name="Birren B."/>
        </authorList>
    </citation>
    <scope>NUCLEOTIDE SEQUENCE [LARGE SCALE GENOMIC DNA]</scope>
    <source>
        <strain evidence="1 2">CBS 121828</strain>
    </source>
</reference>
<evidence type="ECO:0000313" key="2">
    <source>
        <dbReference type="Proteomes" id="UP000053599"/>
    </source>
</evidence>
<accession>A0A0D1YTN2</accession>
<dbReference type="AlphaFoldDB" id="A0A0D1YTN2"/>
<name>A0A0D1YTN2_9EURO</name>
<evidence type="ECO:0000313" key="1">
    <source>
        <dbReference type="EMBL" id="KIV78263.1"/>
    </source>
</evidence>
<gene>
    <name evidence="1" type="ORF">PV11_09996</name>
</gene>
<proteinExistence type="predicted"/>
<organism evidence="1 2">
    <name type="scientific">Exophiala sideris</name>
    <dbReference type="NCBI Taxonomy" id="1016849"/>
    <lineage>
        <taxon>Eukaryota</taxon>
        <taxon>Fungi</taxon>
        <taxon>Dikarya</taxon>
        <taxon>Ascomycota</taxon>
        <taxon>Pezizomycotina</taxon>
        <taxon>Eurotiomycetes</taxon>
        <taxon>Chaetothyriomycetidae</taxon>
        <taxon>Chaetothyriales</taxon>
        <taxon>Herpotrichiellaceae</taxon>
        <taxon>Exophiala</taxon>
    </lineage>
</organism>
<dbReference type="Proteomes" id="UP000053599">
    <property type="component" value="Unassembled WGS sequence"/>
</dbReference>
<protein>
    <submittedName>
        <fullName evidence="1">Uncharacterized protein</fullName>
    </submittedName>
</protein>
<sequence length="281" mass="31509">MVSFLAWGNVPNSFVVANGSLLEYQNLPADYEGKFKNNEWNAMQLQAFHTGPKGYHWARTPNDAWSARCPNDMVPFLHTQLITVGSDGLARAGRGRATFVAFAPNGIGWFIRYDSQQCIYGDPLSSYPSTFQALVRELENTHPRKDECIDFVAFGQHDMLLVRFENGNSHMALPEDPAVRSQISQELIAEVQSRLQAGWTLGNRTTLCEFDTNRWFIEWKRGTMAEFRYSMGIGQTQDLETAKRVLSGVGSDAGLVARNETNQLIAANSAFAQQYALSRIL</sequence>
<dbReference type="OrthoDB" id="5323452at2759"/>